<evidence type="ECO:0000256" key="1">
    <source>
        <dbReference type="SAM" id="MobiDB-lite"/>
    </source>
</evidence>
<sequence>MVLTKRYEYSPLEEIFFPKRITNVQCYTDEDLSLGREGQKRKGNLPMSQQKKTHLSGRREKNLPPNINQIKDQLLQPDLSLELCQRKKNYYLNTRHASHVQSYLFFYDYRKCFLNMDGKMFIDRHPVRIRNDGTKRDERLNKVIPVQNYNSFIYAYNI</sequence>
<evidence type="ECO:0000313" key="2">
    <source>
        <dbReference type="EMBL" id="ANQ05732.1"/>
    </source>
</evidence>
<dbReference type="GeneID" id="30906917"/>
<dbReference type="OrthoDB" id="371729at2759"/>
<dbReference type="KEGG" id="pcot:PCOAH_00001980"/>
<reference evidence="3" key="1">
    <citation type="submission" date="2016-06" db="EMBL/GenBank/DDBJ databases">
        <title>First high quality genome sequence of Plasmodium coatneyi using continuous long reads from single molecule, real-time sequencing.</title>
        <authorList>
            <person name="Chien J.-T."/>
            <person name="Pakala S.B."/>
            <person name="Geraldo J.A."/>
            <person name="Lapp S.A."/>
            <person name="Barnwell J.W."/>
            <person name="Kissinger J.C."/>
            <person name="Galinski M.R."/>
            <person name="Humphrey J.C."/>
        </authorList>
    </citation>
    <scope>NUCLEOTIDE SEQUENCE [LARGE SCALE GENOMIC DNA]</scope>
    <source>
        <strain evidence="3">Hackeri</strain>
    </source>
</reference>
<organism evidence="2 3">
    <name type="scientific">Plasmodium coatneyi</name>
    <dbReference type="NCBI Taxonomy" id="208452"/>
    <lineage>
        <taxon>Eukaryota</taxon>
        <taxon>Sar</taxon>
        <taxon>Alveolata</taxon>
        <taxon>Apicomplexa</taxon>
        <taxon>Aconoidasida</taxon>
        <taxon>Haemosporida</taxon>
        <taxon>Plasmodiidae</taxon>
        <taxon>Plasmodium</taxon>
    </lineage>
</organism>
<dbReference type="RefSeq" id="XP_019912427.1">
    <property type="nucleotide sequence ID" value="XM_020057015.1"/>
</dbReference>
<keyword evidence="3" id="KW-1185">Reference proteome</keyword>
<dbReference type="Proteomes" id="UP000092716">
    <property type="component" value="Chromosome 1"/>
</dbReference>
<name>A0A1B1DSL4_9APIC</name>
<gene>
    <name evidence="2" type="ORF">PCOAH_00001980</name>
</gene>
<proteinExistence type="predicted"/>
<feature type="region of interest" description="Disordered" evidence="1">
    <location>
        <begin position="37"/>
        <end position="63"/>
    </location>
</feature>
<accession>A0A1B1DSL4</accession>
<dbReference type="VEuPathDB" id="PlasmoDB:PCOAH_00001980"/>
<protein>
    <submittedName>
        <fullName evidence="2">Uncharacterized protein</fullName>
    </submittedName>
</protein>
<dbReference type="AlphaFoldDB" id="A0A1B1DSL4"/>
<evidence type="ECO:0000313" key="3">
    <source>
        <dbReference type="Proteomes" id="UP000092716"/>
    </source>
</evidence>
<dbReference type="EMBL" id="CP016239">
    <property type="protein sequence ID" value="ANQ05732.1"/>
    <property type="molecule type" value="Genomic_DNA"/>
</dbReference>